<dbReference type="RefSeq" id="WP_046442686.1">
    <property type="nucleotide sequence ID" value="NZ_LAYJ01000068.1"/>
</dbReference>
<dbReference type="AlphaFoldDB" id="A0A0M2NGB6"/>
<gene>
    <name evidence="2" type="ORF">CHK_0740</name>
</gene>
<protein>
    <submittedName>
        <fullName evidence="2">Transcriptional regulator, PadR family</fullName>
    </submittedName>
</protein>
<dbReference type="STRING" id="270498.CHK_0740"/>
<evidence type="ECO:0000259" key="1">
    <source>
        <dbReference type="Pfam" id="PF03551"/>
    </source>
</evidence>
<name>A0A0M2NGB6_9FIRM</name>
<feature type="domain" description="Transcription regulator PadR N-terminal" evidence="1">
    <location>
        <begin position="16"/>
        <end position="88"/>
    </location>
</feature>
<dbReference type="InterPro" id="IPR036390">
    <property type="entry name" value="WH_DNA-bd_sf"/>
</dbReference>
<evidence type="ECO:0000313" key="2">
    <source>
        <dbReference type="EMBL" id="KKI51574.1"/>
    </source>
</evidence>
<comment type="caution">
    <text evidence="2">The sequence shown here is derived from an EMBL/GenBank/DDBJ whole genome shotgun (WGS) entry which is preliminary data.</text>
</comment>
<proteinExistence type="predicted"/>
<dbReference type="PATRIC" id="fig|270498.16.peg.335"/>
<sequence>MPVDRSLLTGSTAMLVLKLLESKDMYGYEMIEQLGERSQNVFSLKAGTLYPLLHDLEVKGMVESYDCDGHGRVRKYYKLTNDGRRLLENKKKEWHEFSSAVTGVLKGGAHCEQT</sequence>
<dbReference type="InterPro" id="IPR036388">
    <property type="entry name" value="WH-like_DNA-bd_sf"/>
</dbReference>
<evidence type="ECO:0000313" key="3">
    <source>
        <dbReference type="Proteomes" id="UP000034076"/>
    </source>
</evidence>
<dbReference type="Gene3D" id="1.10.10.10">
    <property type="entry name" value="Winged helix-like DNA-binding domain superfamily/Winged helix DNA-binding domain"/>
    <property type="match status" value="1"/>
</dbReference>
<dbReference type="OrthoDB" id="9808017at2"/>
<reference evidence="2 3" key="1">
    <citation type="submission" date="2015-04" db="EMBL/GenBank/DDBJ databases">
        <title>Draft genome sequence of bacteremic isolate Catabacter hongkongensis type strain HKU16T.</title>
        <authorList>
            <person name="Lau S.K."/>
            <person name="Teng J.L."/>
            <person name="Huang Y."/>
            <person name="Curreem S.O."/>
            <person name="Tsui S.K."/>
            <person name="Woo P.C."/>
        </authorList>
    </citation>
    <scope>NUCLEOTIDE SEQUENCE [LARGE SCALE GENOMIC DNA]</scope>
    <source>
        <strain evidence="2 3">HKU16</strain>
    </source>
</reference>
<accession>A0A0M2NGB6</accession>
<keyword evidence="3" id="KW-1185">Reference proteome</keyword>
<dbReference type="Pfam" id="PF03551">
    <property type="entry name" value="PadR"/>
    <property type="match status" value="1"/>
</dbReference>
<dbReference type="InterPro" id="IPR005149">
    <property type="entry name" value="Tscrpt_reg_PadR_N"/>
</dbReference>
<organism evidence="2 3">
    <name type="scientific">Christensenella hongkongensis</name>
    <dbReference type="NCBI Taxonomy" id="270498"/>
    <lineage>
        <taxon>Bacteria</taxon>
        <taxon>Bacillati</taxon>
        <taxon>Bacillota</taxon>
        <taxon>Clostridia</taxon>
        <taxon>Christensenellales</taxon>
        <taxon>Christensenellaceae</taxon>
        <taxon>Christensenella</taxon>
    </lineage>
</organism>
<dbReference type="SUPFAM" id="SSF46785">
    <property type="entry name" value="Winged helix' DNA-binding domain"/>
    <property type="match status" value="1"/>
</dbReference>
<dbReference type="PANTHER" id="PTHR43252">
    <property type="entry name" value="TRANSCRIPTIONAL REGULATOR YQJI"/>
    <property type="match status" value="1"/>
</dbReference>
<dbReference type="Proteomes" id="UP000034076">
    <property type="component" value="Unassembled WGS sequence"/>
</dbReference>
<dbReference type="PANTHER" id="PTHR43252:SF7">
    <property type="entry name" value="TRANSCRIPTIONAL REGULATOR YQJI"/>
    <property type="match status" value="1"/>
</dbReference>
<dbReference type="EMBL" id="LAYJ01000068">
    <property type="protein sequence ID" value="KKI51574.1"/>
    <property type="molecule type" value="Genomic_DNA"/>
</dbReference>